<reference evidence="1" key="1">
    <citation type="submission" date="2020-04" db="EMBL/GenBank/DDBJ databases">
        <authorList>
            <person name="Chiriac C."/>
            <person name="Salcher M."/>
            <person name="Ghai R."/>
            <person name="Kavagutti S V."/>
        </authorList>
    </citation>
    <scope>NUCLEOTIDE SEQUENCE</scope>
</reference>
<gene>
    <name evidence="1" type="ORF">UFOVP107_38</name>
    <name evidence="2" type="ORF">UFOVP214_13</name>
</gene>
<dbReference type="EMBL" id="LR796224">
    <property type="protein sequence ID" value="CAB4128522.1"/>
    <property type="molecule type" value="Genomic_DNA"/>
</dbReference>
<evidence type="ECO:0000313" key="2">
    <source>
        <dbReference type="EMBL" id="CAB5218405.1"/>
    </source>
</evidence>
<organism evidence="1">
    <name type="scientific">uncultured Caudovirales phage</name>
    <dbReference type="NCBI Taxonomy" id="2100421"/>
    <lineage>
        <taxon>Viruses</taxon>
        <taxon>Duplodnaviria</taxon>
        <taxon>Heunggongvirae</taxon>
        <taxon>Uroviricota</taxon>
        <taxon>Caudoviricetes</taxon>
        <taxon>Peduoviridae</taxon>
        <taxon>Maltschvirus</taxon>
        <taxon>Maltschvirus maltsch</taxon>
    </lineage>
</organism>
<evidence type="ECO:0000313" key="1">
    <source>
        <dbReference type="EMBL" id="CAB4128522.1"/>
    </source>
</evidence>
<proteinExistence type="predicted"/>
<dbReference type="EMBL" id="LR798264">
    <property type="protein sequence ID" value="CAB5218405.1"/>
    <property type="molecule type" value="Genomic_DNA"/>
</dbReference>
<sequence length="97" mass="11073">MNYFKSMHGHRYYAQWVGSHYIVVTPFDDNGFIRLSEFGKLIADIHTTANLDDVAKAICTYLADYRNNEYDLTDQEWHAIAHAGNAPAGKVMQTSLF</sequence>
<accession>A0A6J5L4J7</accession>
<name>A0A6J5L4J7_9CAUD</name>
<protein>
    <submittedName>
        <fullName evidence="1">Uncharacterized protein</fullName>
    </submittedName>
</protein>